<dbReference type="PANTHER" id="PTHR43586">
    <property type="entry name" value="CYSTEINE DESULFURASE"/>
    <property type="match status" value="1"/>
</dbReference>
<sequence length="414" mass="45698">MITDPPISSLMQNLDENSLDCAVSKPDLAEQRQEFRGLSNKVYFNFGGQGTLPKAGLEAIIDAHNFLQQQGPFSGRVNDWITRKTELLRQEMAQELGISPSTLSITEDVTVGCNIALWGVDWQAGEHILLTDCEHPGIIATVREIARRYHLEISTCPIRETLNGGNPIEVISAHLRPKTRVLVVSHVPWNTGQVLPLKEISQLCHDNSVTEKPVLVVVDAAQSVGCLPLDLSATGADCYAFTGHKWWCGPAGVGGLYIRPEIFPSLQPTFIGWRGIETDNRGKPIGWKPDARRFEVATSAYPQFEGLRATIAVHNAWGDGGQRYEKICQLAAYLWGELKTIKGVKCLKNSPPESGLVSFQIDSAITPQKLVQQLEKQGFLLRTLLDPLSVRACVHYFTLSSEIEQLVAAIKKLV</sequence>
<protein>
    <submittedName>
        <fullName evidence="2">Cysteine desulfurase</fullName>
        <ecNumber evidence="2">2.8.1.7</ecNumber>
    </submittedName>
</protein>
<reference evidence="3" key="1">
    <citation type="journal article" date="2015" name="Genome">
        <title>Whole Genome Sequence of the Non-Microcystin-Producing Microcystis aeruginosa Strain NIES-44.</title>
        <authorList>
            <person name="Okano K."/>
            <person name="Miyata N."/>
            <person name="Ozaki Y."/>
        </authorList>
    </citation>
    <scope>NUCLEOTIDE SEQUENCE [LARGE SCALE GENOMIC DNA]</scope>
    <source>
        <strain evidence="3">NIES-44</strain>
    </source>
</reference>
<keyword evidence="2" id="KW-0808">Transferase</keyword>
<dbReference type="InterPro" id="IPR000192">
    <property type="entry name" value="Aminotrans_V_dom"/>
</dbReference>
<dbReference type="InterPro" id="IPR015421">
    <property type="entry name" value="PyrdxlP-dep_Trfase_major"/>
</dbReference>
<evidence type="ECO:0000259" key="1">
    <source>
        <dbReference type="Pfam" id="PF00266"/>
    </source>
</evidence>
<comment type="caution">
    <text evidence="2">The sequence shown here is derived from an EMBL/GenBank/DDBJ whole genome shotgun (WGS) entry which is preliminary data.</text>
</comment>
<dbReference type="InterPro" id="IPR015424">
    <property type="entry name" value="PyrdxlP-dep_Trfase"/>
</dbReference>
<evidence type="ECO:0000313" key="2">
    <source>
        <dbReference type="EMBL" id="GAL92067.1"/>
    </source>
</evidence>
<feature type="domain" description="Aminotransferase class V" evidence="1">
    <location>
        <begin position="81"/>
        <end position="383"/>
    </location>
</feature>
<proteinExistence type="predicted"/>
<dbReference type="EMBL" id="BBPA01000019">
    <property type="protein sequence ID" value="GAL92067.1"/>
    <property type="molecule type" value="Genomic_DNA"/>
</dbReference>
<dbReference type="Proteomes" id="UP000030321">
    <property type="component" value="Unassembled WGS sequence"/>
</dbReference>
<dbReference type="GO" id="GO:0031071">
    <property type="term" value="F:cysteine desulfurase activity"/>
    <property type="evidence" value="ECO:0007669"/>
    <property type="project" value="UniProtKB-EC"/>
</dbReference>
<accession>A0A0A1VQH8</accession>
<name>A0A0A1VQH8_MICAE</name>
<dbReference type="SUPFAM" id="SSF53383">
    <property type="entry name" value="PLP-dependent transferases"/>
    <property type="match status" value="1"/>
</dbReference>
<gene>
    <name evidence="2" type="ORF">N44_00355</name>
</gene>
<dbReference type="Pfam" id="PF00266">
    <property type="entry name" value="Aminotran_5"/>
    <property type="match status" value="1"/>
</dbReference>
<dbReference type="AlphaFoldDB" id="A0A0A1VQH8"/>
<organism evidence="2 3">
    <name type="scientific">Microcystis aeruginosa NIES-44</name>
    <dbReference type="NCBI Taxonomy" id="449439"/>
    <lineage>
        <taxon>Bacteria</taxon>
        <taxon>Bacillati</taxon>
        <taxon>Cyanobacteriota</taxon>
        <taxon>Cyanophyceae</taxon>
        <taxon>Oscillatoriophycideae</taxon>
        <taxon>Chroococcales</taxon>
        <taxon>Microcystaceae</taxon>
        <taxon>Microcystis</taxon>
    </lineage>
</organism>
<dbReference type="PANTHER" id="PTHR43586:SF4">
    <property type="entry name" value="ISOPENICILLIN N EPIMERASE"/>
    <property type="match status" value="1"/>
</dbReference>
<evidence type="ECO:0000313" key="3">
    <source>
        <dbReference type="Proteomes" id="UP000030321"/>
    </source>
</evidence>
<dbReference type="Gene3D" id="3.40.640.10">
    <property type="entry name" value="Type I PLP-dependent aspartate aminotransferase-like (Major domain)"/>
    <property type="match status" value="1"/>
</dbReference>
<dbReference type="EC" id="2.8.1.7" evidence="2"/>
<dbReference type="InterPro" id="IPR015422">
    <property type="entry name" value="PyrdxlP-dep_Trfase_small"/>
</dbReference>
<dbReference type="Gene3D" id="3.90.1150.10">
    <property type="entry name" value="Aspartate Aminotransferase, domain 1"/>
    <property type="match status" value="1"/>
</dbReference>